<comment type="caution">
    <text evidence="2">The sequence shown here is derived from an EMBL/GenBank/DDBJ whole genome shotgun (WGS) entry which is preliminary data.</text>
</comment>
<dbReference type="Proteomes" id="UP001328107">
    <property type="component" value="Unassembled WGS sequence"/>
</dbReference>
<gene>
    <name evidence="2" type="ORF">PMAYCL1PPCAC_16514</name>
</gene>
<evidence type="ECO:0000313" key="2">
    <source>
        <dbReference type="EMBL" id="GMR46319.1"/>
    </source>
</evidence>
<dbReference type="EMBL" id="BTRK01000004">
    <property type="protein sequence ID" value="GMR46319.1"/>
    <property type="molecule type" value="Genomic_DNA"/>
</dbReference>
<proteinExistence type="predicted"/>
<feature type="non-terminal residue" evidence="2">
    <location>
        <position position="1"/>
    </location>
</feature>
<sequence>LGALGLLGGVTLTRLRELRPRCVRFLMGGRIVLSGLLVCFAHRPAVGSSLAARSERDQIPPHIVRCDLELGDISVQLIPCVLDAQVDVGHRDERHGHHQPGERGCDKRHTLHL</sequence>
<name>A0AAN5HZD1_9BILA</name>
<evidence type="ECO:0000256" key="1">
    <source>
        <dbReference type="SAM" id="MobiDB-lite"/>
    </source>
</evidence>
<dbReference type="AlphaFoldDB" id="A0AAN5HZD1"/>
<reference evidence="3" key="1">
    <citation type="submission" date="2022-10" db="EMBL/GenBank/DDBJ databases">
        <title>Genome assembly of Pristionchus species.</title>
        <authorList>
            <person name="Yoshida K."/>
            <person name="Sommer R.J."/>
        </authorList>
    </citation>
    <scope>NUCLEOTIDE SEQUENCE [LARGE SCALE GENOMIC DNA]</scope>
    <source>
        <strain evidence="3">RS5460</strain>
    </source>
</reference>
<accession>A0AAN5HZD1</accession>
<keyword evidence="3" id="KW-1185">Reference proteome</keyword>
<organism evidence="2 3">
    <name type="scientific">Pristionchus mayeri</name>
    <dbReference type="NCBI Taxonomy" id="1317129"/>
    <lineage>
        <taxon>Eukaryota</taxon>
        <taxon>Metazoa</taxon>
        <taxon>Ecdysozoa</taxon>
        <taxon>Nematoda</taxon>
        <taxon>Chromadorea</taxon>
        <taxon>Rhabditida</taxon>
        <taxon>Rhabditina</taxon>
        <taxon>Diplogasteromorpha</taxon>
        <taxon>Diplogasteroidea</taxon>
        <taxon>Neodiplogasteridae</taxon>
        <taxon>Pristionchus</taxon>
    </lineage>
</organism>
<evidence type="ECO:0000313" key="3">
    <source>
        <dbReference type="Proteomes" id="UP001328107"/>
    </source>
</evidence>
<feature type="non-terminal residue" evidence="2">
    <location>
        <position position="113"/>
    </location>
</feature>
<feature type="region of interest" description="Disordered" evidence="1">
    <location>
        <begin position="92"/>
        <end position="113"/>
    </location>
</feature>
<protein>
    <submittedName>
        <fullName evidence="2">Uncharacterized protein</fullName>
    </submittedName>
</protein>